<dbReference type="AlphaFoldDB" id="A0A4R1YX39"/>
<dbReference type="NCBIfam" id="TIGR04247">
    <property type="entry name" value="NosD_copper_fam"/>
    <property type="match status" value="1"/>
</dbReference>
<name>A0A4R1YX39_9RHOB</name>
<dbReference type="InterPro" id="IPR006633">
    <property type="entry name" value="Carb-bd_sugar_hydrolysis-dom"/>
</dbReference>
<evidence type="ECO:0000256" key="1">
    <source>
        <dbReference type="SAM" id="SignalP"/>
    </source>
</evidence>
<dbReference type="EMBL" id="SLVM01000007">
    <property type="protein sequence ID" value="TCM85546.1"/>
    <property type="molecule type" value="Genomic_DNA"/>
</dbReference>
<dbReference type="InterPro" id="IPR012334">
    <property type="entry name" value="Pectin_lyas_fold"/>
</dbReference>
<reference evidence="3 4" key="1">
    <citation type="submission" date="2019-03" db="EMBL/GenBank/DDBJ databases">
        <title>Genomic Encyclopedia of Type Strains, Phase IV (KMG-IV): sequencing the most valuable type-strain genomes for metagenomic binning, comparative biology and taxonomic classification.</title>
        <authorList>
            <person name="Goeker M."/>
        </authorList>
    </citation>
    <scope>NUCLEOTIDE SEQUENCE [LARGE SCALE GENOMIC DNA]</scope>
    <source>
        <strain evidence="3 4">DSM 21153</strain>
    </source>
</reference>
<feature type="domain" description="Carbohydrate-binding/sugar hydrolysis" evidence="2">
    <location>
        <begin position="41"/>
        <end position="189"/>
    </location>
</feature>
<dbReference type="SMART" id="SM00710">
    <property type="entry name" value="PbH1"/>
    <property type="match status" value="7"/>
</dbReference>
<dbReference type="InterPro" id="IPR011050">
    <property type="entry name" value="Pectin_lyase_fold/virulence"/>
</dbReference>
<protein>
    <submittedName>
        <fullName evidence="3">Nitrous oxidase accessory protein</fullName>
    </submittedName>
</protein>
<dbReference type="Proteomes" id="UP000295277">
    <property type="component" value="Unassembled WGS sequence"/>
</dbReference>
<organism evidence="3 4">
    <name type="scientific">Rhodovulum steppense</name>
    <dbReference type="NCBI Taxonomy" id="540251"/>
    <lineage>
        <taxon>Bacteria</taxon>
        <taxon>Pseudomonadati</taxon>
        <taxon>Pseudomonadota</taxon>
        <taxon>Alphaproteobacteria</taxon>
        <taxon>Rhodobacterales</taxon>
        <taxon>Paracoccaceae</taxon>
        <taxon>Rhodovulum</taxon>
    </lineage>
</organism>
<keyword evidence="4" id="KW-1185">Reference proteome</keyword>
<comment type="caution">
    <text evidence="3">The sequence shown here is derived from an EMBL/GenBank/DDBJ whole genome shotgun (WGS) entry which is preliminary data.</text>
</comment>
<accession>A0A4R1YX39</accession>
<evidence type="ECO:0000313" key="3">
    <source>
        <dbReference type="EMBL" id="TCM85546.1"/>
    </source>
</evidence>
<dbReference type="InterPro" id="IPR007742">
    <property type="entry name" value="NosD_dom"/>
</dbReference>
<dbReference type="Pfam" id="PF05048">
    <property type="entry name" value="NosD"/>
    <property type="match status" value="1"/>
</dbReference>
<feature type="domain" description="Carbohydrate-binding/sugar hydrolysis" evidence="2">
    <location>
        <begin position="195"/>
        <end position="357"/>
    </location>
</feature>
<dbReference type="InterPro" id="IPR006626">
    <property type="entry name" value="PbH1"/>
</dbReference>
<proteinExistence type="predicted"/>
<gene>
    <name evidence="3" type="ORF">EV216_107120</name>
</gene>
<feature type="chain" id="PRO_5020478175" evidence="1">
    <location>
        <begin position="24"/>
        <end position="447"/>
    </location>
</feature>
<dbReference type="Gene3D" id="2.160.20.10">
    <property type="entry name" value="Single-stranded right-handed beta-helix, Pectin lyase-like"/>
    <property type="match status" value="2"/>
</dbReference>
<dbReference type="OrthoDB" id="9767990at2"/>
<sequence>MRRRVRTLALALLAAFPVGEAAAERLVPAKPGALAAALAGVSAGEVLILAPGLHEGPVRLDRPVTLDGRGQAVLDAGGHGSVITVTGPDVTVRGLTIRGSGSSHQDIDAGVKLDRSATGALISDNRILGNLVGVHVFGARDSEVRGNTIEGRRHHRMNERGNGVYVWNAPGTVVEGNDIRWGRDGIFANASRENVFRGNLFRDLRFAVHYMYTHSSEVSGNVSLGNHLGFAVMFSNRVTVTDNLSLMDRSHGVMLNFANNADVRGNLVRGGTTEKCTFIYNAHRNLIVGNRFEGCEIGIHFTAGSERNALTGNAFIGNRTQVKYVGTRDIEWSVGERGNYWSDHPAFDLNGDGIADARFRPNDLMDHILWSQPAAALLIGSPAVQLVRWSQAAFPAILPGGVVDSHPLMRPPEIAVPPHIAALEAEARPAWLHGRLSDDEPDDLTSH</sequence>
<feature type="signal peptide" evidence="1">
    <location>
        <begin position="1"/>
        <end position="23"/>
    </location>
</feature>
<keyword evidence="1" id="KW-0732">Signal</keyword>
<dbReference type="SMART" id="SM00722">
    <property type="entry name" value="CASH"/>
    <property type="match status" value="2"/>
</dbReference>
<evidence type="ECO:0000313" key="4">
    <source>
        <dbReference type="Proteomes" id="UP000295277"/>
    </source>
</evidence>
<evidence type="ECO:0000259" key="2">
    <source>
        <dbReference type="SMART" id="SM00722"/>
    </source>
</evidence>
<dbReference type="RefSeq" id="WP_132694232.1">
    <property type="nucleotide sequence ID" value="NZ_SLVM01000007.1"/>
</dbReference>
<dbReference type="InterPro" id="IPR026464">
    <property type="entry name" value="NosD_copper_fam"/>
</dbReference>
<dbReference type="SUPFAM" id="SSF51126">
    <property type="entry name" value="Pectin lyase-like"/>
    <property type="match status" value="1"/>
</dbReference>